<dbReference type="Pfam" id="PF00563">
    <property type="entry name" value="EAL"/>
    <property type="match status" value="1"/>
</dbReference>
<dbReference type="InterPro" id="IPR052155">
    <property type="entry name" value="Biofilm_reg_signaling"/>
</dbReference>
<dbReference type="EMBL" id="CP041690">
    <property type="protein sequence ID" value="QEE22385.1"/>
    <property type="molecule type" value="Genomic_DNA"/>
</dbReference>
<dbReference type="RefSeq" id="WP_049706910.1">
    <property type="nucleotide sequence ID" value="NZ_BMFM01000001.1"/>
</dbReference>
<dbReference type="SMART" id="SM00052">
    <property type="entry name" value="EAL"/>
    <property type="match status" value="1"/>
</dbReference>
<dbReference type="Gene3D" id="3.30.450.20">
    <property type="entry name" value="PAS domain"/>
    <property type="match status" value="1"/>
</dbReference>
<dbReference type="PROSITE" id="PS50883">
    <property type="entry name" value="EAL"/>
    <property type="match status" value="1"/>
</dbReference>
<dbReference type="SMART" id="SM00091">
    <property type="entry name" value="PAS"/>
    <property type="match status" value="1"/>
</dbReference>
<proteinExistence type="predicted"/>
<dbReference type="CDD" id="cd00130">
    <property type="entry name" value="PAS"/>
    <property type="match status" value="1"/>
</dbReference>
<dbReference type="InterPro" id="IPR035919">
    <property type="entry name" value="EAL_sf"/>
</dbReference>
<dbReference type="PROSITE" id="PS50887">
    <property type="entry name" value="GGDEF"/>
    <property type="match status" value="1"/>
</dbReference>
<reference evidence="1 2" key="1">
    <citation type="journal article" date="2015" name="Int. J. Syst. Evol. Microbiol.">
        <title>Youhaiella tibetensis gen. nov., sp. nov., isolated from subsurface sediment.</title>
        <authorList>
            <person name="Wang Y.X."/>
            <person name="Huang F.Q."/>
            <person name="Nogi Y."/>
            <person name="Pang S.J."/>
            <person name="Wang P.K."/>
            <person name="Lv J."/>
        </authorList>
    </citation>
    <scope>NUCLEOTIDE SEQUENCE [LARGE SCALE GENOMIC DNA]</scope>
    <source>
        <strain evidence="2">fig4</strain>
    </source>
</reference>
<evidence type="ECO:0000313" key="2">
    <source>
        <dbReference type="Proteomes" id="UP000321062"/>
    </source>
</evidence>
<dbReference type="InterPro" id="IPR029787">
    <property type="entry name" value="Nucleotide_cyclase"/>
</dbReference>
<dbReference type="InterPro" id="IPR000014">
    <property type="entry name" value="PAS"/>
</dbReference>
<sequence>MIARFRNLIMFYSARRKLPAVDYVSIVRSLYADPRSMAYGMICSAIAAGVSAYGASSPLLYAMAAMFFIVCVLRVLDMQAFARTTLASDDADAAAVWEVRMTIGAVVTAALHGLWCFVSLWVNDGGFAAFAAAVVTMAGVTGIANRNFAMDRLITLQLLSITVPFGAGLLLKGDIYHATIAVLLILFMAGIRRMASNLREILLGAVHGRMEANRLALELDTALTTMPHGLCMLDDAGRVAVVNRRARELFPGLSPERSVGRYLSQVISQSRRDGLISPALGRQLMRAVAAGMGHRKMVVTLPPQLRCEITITSGQGHTVIMFEDITERVRANERINYMARFDGLTSLPNRHYFSEEVEASLIRKRRGRSRENVMLMMIDLDDFKHVNDTFGHPVGDALLVEAARRIRSVLDTSAVAARFGGDEFIVYRPTGVTRRSVERDATAVLEVLSQPFFIMDQVLKAHASIGIVVAKPIEDLATLLTRADLALYGAKGSGKAQWALFHDVMDIDYRQRQRLKSDLREALDKNELFLVYQPIVDIRDHRIIGCEALARWNHPELGRIPPSVFVPIAEEIGAISDLTRFVLTTAARECALWPSPLKVAVNLSATDFRTTDVAEMVRQSLVKTGLPANRLEVEITESTLIEEKQAVSKALTLLREQGVGVALDDFGTGYSSLSYLHALPFTKLKIDRSFVADITTSDRSLKLLSNIAKLSKDLDLTVTVEGIETEAQLAAISRAGDIDQVQGFLFGVPLPRREIAELVERVAYAPGDAFKMRAGKALRH</sequence>
<protein>
    <submittedName>
        <fullName evidence="1">EAL domain-containing protein</fullName>
    </submittedName>
</protein>
<dbReference type="Pfam" id="PF00990">
    <property type="entry name" value="GGDEF"/>
    <property type="match status" value="1"/>
</dbReference>
<dbReference type="CDD" id="cd01948">
    <property type="entry name" value="EAL"/>
    <property type="match status" value="1"/>
</dbReference>
<dbReference type="PANTHER" id="PTHR44757">
    <property type="entry name" value="DIGUANYLATE CYCLASE DGCP"/>
    <property type="match status" value="1"/>
</dbReference>
<evidence type="ECO:0000313" key="1">
    <source>
        <dbReference type="EMBL" id="QEE22385.1"/>
    </source>
</evidence>
<keyword evidence="2" id="KW-1185">Reference proteome</keyword>
<gene>
    <name evidence="1" type="ORF">FNA67_20445</name>
</gene>
<dbReference type="Proteomes" id="UP000321062">
    <property type="component" value="Chromosome"/>
</dbReference>
<accession>A0A5B9DTZ3</accession>
<dbReference type="OrthoDB" id="9814202at2"/>
<dbReference type="NCBIfam" id="TIGR00254">
    <property type="entry name" value="GGDEF"/>
    <property type="match status" value="1"/>
</dbReference>
<dbReference type="SUPFAM" id="SSF55073">
    <property type="entry name" value="Nucleotide cyclase"/>
    <property type="match status" value="1"/>
</dbReference>
<dbReference type="PANTHER" id="PTHR44757:SF2">
    <property type="entry name" value="BIOFILM ARCHITECTURE MAINTENANCE PROTEIN MBAA"/>
    <property type="match status" value="1"/>
</dbReference>
<dbReference type="AlphaFoldDB" id="A0A5B9DTZ3"/>
<dbReference type="SUPFAM" id="SSF55785">
    <property type="entry name" value="PYP-like sensor domain (PAS domain)"/>
    <property type="match status" value="1"/>
</dbReference>
<dbReference type="InterPro" id="IPR035965">
    <property type="entry name" value="PAS-like_dom_sf"/>
</dbReference>
<dbReference type="Gene3D" id="3.20.20.450">
    <property type="entry name" value="EAL domain"/>
    <property type="match status" value="1"/>
</dbReference>
<dbReference type="SUPFAM" id="SSF141868">
    <property type="entry name" value="EAL domain-like"/>
    <property type="match status" value="1"/>
</dbReference>
<dbReference type="InterPro" id="IPR043128">
    <property type="entry name" value="Rev_trsase/Diguanyl_cyclase"/>
</dbReference>
<dbReference type="KEGG" id="yti:FNA67_20445"/>
<dbReference type="Gene3D" id="3.30.70.270">
    <property type="match status" value="1"/>
</dbReference>
<dbReference type="InterPro" id="IPR001633">
    <property type="entry name" value="EAL_dom"/>
</dbReference>
<organism evidence="1 2">
    <name type="scientific">Paradevosia tibetensis</name>
    <dbReference type="NCBI Taxonomy" id="1447062"/>
    <lineage>
        <taxon>Bacteria</taxon>
        <taxon>Pseudomonadati</taxon>
        <taxon>Pseudomonadota</taxon>
        <taxon>Alphaproteobacteria</taxon>
        <taxon>Hyphomicrobiales</taxon>
        <taxon>Devosiaceae</taxon>
        <taxon>Paradevosia</taxon>
    </lineage>
</organism>
<dbReference type="CDD" id="cd01949">
    <property type="entry name" value="GGDEF"/>
    <property type="match status" value="1"/>
</dbReference>
<dbReference type="SMART" id="SM00267">
    <property type="entry name" value="GGDEF"/>
    <property type="match status" value="1"/>
</dbReference>
<dbReference type="InterPro" id="IPR000160">
    <property type="entry name" value="GGDEF_dom"/>
</dbReference>
<name>A0A5B9DTZ3_9HYPH</name>
<dbReference type="Pfam" id="PF12860">
    <property type="entry name" value="PAS_7"/>
    <property type="match status" value="1"/>
</dbReference>